<name>A0ABS0YW92_9BACT</name>
<evidence type="ECO:0000313" key="4">
    <source>
        <dbReference type="Proteomes" id="UP000641025"/>
    </source>
</evidence>
<accession>A0ABS0YW92</accession>
<organism evidence="3 4">
    <name type="scientific">Geomonas propionica</name>
    <dbReference type="NCBI Taxonomy" id="2798582"/>
    <lineage>
        <taxon>Bacteria</taxon>
        <taxon>Pseudomonadati</taxon>
        <taxon>Thermodesulfobacteriota</taxon>
        <taxon>Desulfuromonadia</taxon>
        <taxon>Geobacterales</taxon>
        <taxon>Geobacteraceae</taxon>
        <taxon>Geomonas</taxon>
    </lineage>
</organism>
<evidence type="ECO:0000259" key="2">
    <source>
        <dbReference type="Pfam" id="PF04909"/>
    </source>
</evidence>
<dbReference type="Pfam" id="PF04909">
    <property type="entry name" value="Amidohydro_2"/>
    <property type="match status" value="1"/>
</dbReference>
<dbReference type="Proteomes" id="UP000641025">
    <property type="component" value="Unassembled WGS sequence"/>
</dbReference>
<gene>
    <name evidence="3" type="ORF">JFN90_18915</name>
</gene>
<protein>
    <submittedName>
        <fullName evidence="3">Amidohydrolase</fullName>
    </submittedName>
</protein>
<reference evidence="3 4" key="1">
    <citation type="submission" date="2020-12" db="EMBL/GenBank/DDBJ databases">
        <title>Geomonas sp. Red259, isolated from paddy soil.</title>
        <authorList>
            <person name="Xu Z."/>
            <person name="Zhang Z."/>
            <person name="Masuda Y."/>
            <person name="Itoh H."/>
            <person name="Senoo K."/>
        </authorList>
    </citation>
    <scope>NUCLEOTIDE SEQUENCE [LARGE SCALE GENOMIC DNA]</scope>
    <source>
        <strain evidence="3 4">Red259</strain>
    </source>
</reference>
<feature type="domain" description="Amidohydrolase-related" evidence="2">
    <location>
        <begin position="114"/>
        <end position="289"/>
    </location>
</feature>
<evidence type="ECO:0000313" key="3">
    <source>
        <dbReference type="EMBL" id="MBJ6802203.1"/>
    </source>
</evidence>
<keyword evidence="4" id="KW-1185">Reference proteome</keyword>
<dbReference type="SUPFAM" id="SSF51556">
    <property type="entry name" value="Metallo-dependent hydrolases"/>
    <property type="match status" value="1"/>
</dbReference>
<dbReference type="InterPro" id="IPR032466">
    <property type="entry name" value="Metal_Hydrolase"/>
</dbReference>
<proteinExistence type="predicted"/>
<dbReference type="InterPro" id="IPR006680">
    <property type="entry name" value="Amidohydro-rel"/>
</dbReference>
<comment type="caution">
    <text evidence="3">The sequence shown here is derived from an EMBL/GenBank/DDBJ whole genome shotgun (WGS) entry which is preliminary data.</text>
</comment>
<sequence>MSTSETTMGEGGGGAGIIDVHAHCFTSKSLAGDVLRQLAMLRERGITRIAVAGMVNDRFDAEQIWGLVPDWVENRGDGLFDEASDLLEHARLSKGAIVPLLDTRYLWGDVPGTLGRYLRQGFRGIKGIYLPDSENDLGVKGVPDTFGITVAEYRKREWEIFAFAEANDLPVLYHIDARRYGDTMAALLADFPRVRVNFPHFGIGRKAFSPFLDRYPNLFTDFSGLLAHMRENRESYRDFIEQYQDRVCFGSDAILYKVEGAAHYLDALHDLGLSEEVLHKVCVGNPHRLMGSALGANPSQPPFAKGEPAPRSLGEGGSLKASLF</sequence>
<evidence type="ECO:0000256" key="1">
    <source>
        <dbReference type="SAM" id="MobiDB-lite"/>
    </source>
</evidence>
<dbReference type="EMBL" id="JAEMHK010000017">
    <property type="protein sequence ID" value="MBJ6802203.1"/>
    <property type="molecule type" value="Genomic_DNA"/>
</dbReference>
<dbReference type="RefSeq" id="WP_199396681.1">
    <property type="nucleotide sequence ID" value="NZ_JAEMHK010000017.1"/>
</dbReference>
<feature type="region of interest" description="Disordered" evidence="1">
    <location>
        <begin position="294"/>
        <end position="324"/>
    </location>
</feature>
<dbReference type="Gene3D" id="3.20.20.140">
    <property type="entry name" value="Metal-dependent hydrolases"/>
    <property type="match status" value="1"/>
</dbReference>